<evidence type="ECO:0000313" key="3">
    <source>
        <dbReference type="EMBL" id="KAG2495494.1"/>
    </source>
</evidence>
<accession>A0A835Y5G5</accession>
<protein>
    <recommendedName>
        <fullName evidence="2">SET domain-containing protein</fullName>
    </recommendedName>
</protein>
<dbReference type="EMBL" id="JAEHOE010000024">
    <property type="protein sequence ID" value="KAG2495494.1"/>
    <property type="molecule type" value="Genomic_DNA"/>
</dbReference>
<sequence>MLVKAHTLGKTWEVSLSEEQAHAVFPKHLASSTVRNALRKKCRPRSVTVRLFHSAPGPAGPAAAAGAAQAQQQPQGPAAEQATPAPAAAAAGQAAAGEAQQTAPALYATLGNCRKSLTSWSLWFKRADSAALGLDASQGVQYLTLCHAGERKVWAALAAAPEPPPADPASDPQGQAPAPGTGGLVEAAGVHANSVGGGERGHQQAAGGAGGADAQQEGEAVGAAKAAEVAGDAGRGQSRAQREPGLSLNGALQQLAARQAQQPGLALAKLLPFMSGRLGAERQAAAAQAVAAQVAAAQAAARDGGGGGDPVGSEAEQLEEGLQLVLEDEALDLSPPAETPGPDLPRGAPTEGTAPASPAYGPLPASGTDDACVSSVPPASRGPLVEAGCPALTKRTVRKQRMGGGGEERGQLAGLPEQQPLPGGSVEEAEAELPADDGGGGFEPRAGAEGLEQRAPAAASGGGSSCAARQRTMGGPSEAPQQPQHQPPLQPEPRQQPHQEQRQMQPQPLTAQAPSLHSPPQLPQPPSAPSAVPAAAVAAGSTAKPVAAEAEAGAMAAASAVQAVQAEAAAVPGQPQAGQDPMADGDTDGSGPPTVTGPYGPGPSGDGGSGNGGLISGGSRTDSQGCGGTGPTPTAKEAAQTAPPPSGRGTEIGDGAQAPVQEPKSAGAKREAGPILPAPSLSAAHLQGCALSCDAVPPPALQPGELRLCGLTFHPELAPRVRSAMEAWEAGLAEQLAAEGMDGGLADAEPEERQVQILDPEALKRLETAGIDLLTTSSSLADLLGLSEYFDAPLPEHAPHLSSIVEPRRSLAPGPDEGRGGAGLFAAAALPQGAVLGVMRGYVLPKAAARRYNSRGFQALSDEAKAELGARAARAGARAAAGVEVPSRYAWQLLEGSFHLPMPGSPGWELSMLGYGSLPALINDPRREPRGWVEGNDVGDEAARTAANCAVVPVSVRGLTLPVLAALRDIQPGEQLLRDYGADWWTAFKGAWRMAEERGLSAPAVLHAEGALAALGRSVADREAAEGAGTR</sequence>
<dbReference type="Proteomes" id="UP000612055">
    <property type="component" value="Unassembled WGS sequence"/>
</dbReference>
<organism evidence="3 4">
    <name type="scientific">Edaphochlamys debaryana</name>
    <dbReference type="NCBI Taxonomy" id="47281"/>
    <lineage>
        <taxon>Eukaryota</taxon>
        <taxon>Viridiplantae</taxon>
        <taxon>Chlorophyta</taxon>
        <taxon>core chlorophytes</taxon>
        <taxon>Chlorophyceae</taxon>
        <taxon>CS clade</taxon>
        <taxon>Chlamydomonadales</taxon>
        <taxon>Chlamydomonadales incertae sedis</taxon>
        <taxon>Edaphochlamys</taxon>
    </lineage>
</organism>
<comment type="caution">
    <text evidence="3">The sequence shown here is derived from an EMBL/GenBank/DDBJ whole genome shotgun (WGS) entry which is preliminary data.</text>
</comment>
<dbReference type="SMART" id="SM00317">
    <property type="entry name" value="SET"/>
    <property type="match status" value="1"/>
</dbReference>
<proteinExistence type="predicted"/>
<feature type="compositionally biased region" description="Gly residues" evidence="1">
    <location>
        <begin position="602"/>
        <end position="616"/>
    </location>
</feature>
<gene>
    <name evidence="3" type="ORF">HYH03_006438</name>
</gene>
<dbReference type="InterPro" id="IPR001214">
    <property type="entry name" value="SET_dom"/>
</dbReference>
<evidence type="ECO:0000313" key="4">
    <source>
        <dbReference type="Proteomes" id="UP000612055"/>
    </source>
</evidence>
<feature type="region of interest" description="Disordered" evidence="1">
    <location>
        <begin position="159"/>
        <end position="242"/>
    </location>
</feature>
<dbReference type="CDD" id="cd08161">
    <property type="entry name" value="SET"/>
    <property type="match status" value="1"/>
</dbReference>
<feature type="compositionally biased region" description="Low complexity" evidence="1">
    <location>
        <begin position="168"/>
        <end position="179"/>
    </location>
</feature>
<dbReference type="AlphaFoldDB" id="A0A835Y5G5"/>
<evidence type="ECO:0000256" key="1">
    <source>
        <dbReference type="SAM" id="MobiDB-lite"/>
    </source>
</evidence>
<feature type="compositionally biased region" description="Low complexity" evidence="1">
    <location>
        <begin position="212"/>
        <end position="232"/>
    </location>
</feature>
<feature type="compositionally biased region" description="Low complexity" evidence="1">
    <location>
        <begin position="502"/>
        <end position="519"/>
    </location>
</feature>
<feature type="region of interest" description="Disordered" evidence="1">
    <location>
        <begin position="333"/>
        <end position="676"/>
    </location>
</feature>
<dbReference type="InterPro" id="IPR046341">
    <property type="entry name" value="SET_dom_sf"/>
</dbReference>
<dbReference type="OrthoDB" id="548257at2759"/>
<reference evidence="3" key="1">
    <citation type="journal article" date="2020" name="bioRxiv">
        <title>Comparative genomics of Chlamydomonas.</title>
        <authorList>
            <person name="Craig R.J."/>
            <person name="Hasan A.R."/>
            <person name="Ness R.W."/>
            <person name="Keightley P.D."/>
        </authorList>
    </citation>
    <scope>NUCLEOTIDE SEQUENCE</scope>
    <source>
        <strain evidence="3">CCAP 11/70</strain>
    </source>
</reference>
<feature type="compositionally biased region" description="Low complexity" evidence="1">
    <location>
        <begin position="589"/>
        <end position="598"/>
    </location>
</feature>
<evidence type="ECO:0000259" key="2">
    <source>
        <dbReference type="PROSITE" id="PS50280"/>
    </source>
</evidence>
<feature type="domain" description="SET" evidence="2">
    <location>
        <begin position="803"/>
        <end position="981"/>
    </location>
</feature>
<dbReference type="SUPFAM" id="SSF82199">
    <property type="entry name" value="SET domain"/>
    <property type="match status" value="1"/>
</dbReference>
<dbReference type="PROSITE" id="PS50280">
    <property type="entry name" value="SET"/>
    <property type="match status" value="1"/>
</dbReference>
<feature type="compositionally biased region" description="Low complexity" evidence="1">
    <location>
        <begin position="529"/>
        <end position="579"/>
    </location>
</feature>
<keyword evidence="4" id="KW-1185">Reference proteome</keyword>
<feature type="region of interest" description="Disordered" evidence="1">
    <location>
        <begin position="58"/>
        <end position="93"/>
    </location>
</feature>
<name>A0A835Y5G5_9CHLO</name>
<dbReference type="Gene3D" id="2.170.270.10">
    <property type="entry name" value="SET domain"/>
    <property type="match status" value="1"/>
</dbReference>